<dbReference type="InParanoid" id="A0A6J2YD39"/>
<sequence length="228" mass="26474">MAKRELRVYMDNKLLTHNKHPKYLGVTLDKTLTFKEHLTRMMAKLRTRNNILQKLCGTTWGSSASTLRSSALGLVYPVAEYCAPVWLNSKHTRMVDTQLNQTMRIISGTIRPTPTIWLPTLSNIAPSNLRRAHALVREFNKIMNNPQLQVHDDVPHIQGNRLRSRHPPLKTAYELHQNDFDINERWREKWENEAAPMYHGLPYVINEPAGFDLPSGTWTTLNRTRLWS</sequence>
<dbReference type="GeneID" id="115885916"/>
<dbReference type="Proteomes" id="UP000504635">
    <property type="component" value="Unplaced"/>
</dbReference>
<dbReference type="OrthoDB" id="409048at2759"/>
<dbReference type="AlphaFoldDB" id="A0A6J2YD39"/>
<dbReference type="PANTHER" id="PTHR36688:SF1">
    <property type="entry name" value="ENDONUCLEASE_EXONUCLEASE_PHOSPHATASE DOMAIN-CONTAINING PROTEIN"/>
    <property type="match status" value="1"/>
</dbReference>
<keyword evidence="1" id="KW-1185">Reference proteome</keyword>
<dbReference type="PANTHER" id="PTHR36688">
    <property type="entry name" value="ENDO/EXONUCLEASE/PHOSPHATASE DOMAIN-CONTAINING PROTEIN"/>
    <property type="match status" value="1"/>
</dbReference>
<dbReference type="InterPro" id="IPR052560">
    <property type="entry name" value="RdDP_mobile_element"/>
</dbReference>
<evidence type="ECO:0000313" key="2">
    <source>
        <dbReference type="RefSeq" id="XP_030760805.1"/>
    </source>
</evidence>
<evidence type="ECO:0000313" key="1">
    <source>
        <dbReference type="Proteomes" id="UP000504635"/>
    </source>
</evidence>
<gene>
    <name evidence="2" type="primary">LOC115885916</name>
</gene>
<organism evidence="1 2">
    <name type="scientific">Sitophilus oryzae</name>
    <name type="common">Rice weevil</name>
    <name type="synonym">Curculio oryzae</name>
    <dbReference type="NCBI Taxonomy" id="7048"/>
    <lineage>
        <taxon>Eukaryota</taxon>
        <taxon>Metazoa</taxon>
        <taxon>Ecdysozoa</taxon>
        <taxon>Arthropoda</taxon>
        <taxon>Hexapoda</taxon>
        <taxon>Insecta</taxon>
        <taxon>Pterygota</taxon>
        <taxon>Neoptera</taxon>
        <taxon>Endopterygota</taxon>
        <taxon>Coleoptera</taxon>
        <taxon>Polyphaga</taxon>
        <taxon>Cucujiformia</taxon>
        <taxon>Curculionidae</taxon>
        <taxon>Dryophthorinae</taxon>
        <taxon>Sitophilus</taxon>
    </lineage>
</organism>
<proteinExistence type="predicted"/>
<reference evidence="2" key="1">
    <citation type="submission" date="2025-08" db="UniProtKB">
        <authorList>
            <consortium name="RefSeq"/>
        </authorList>
    </citation>
    <scope>IDENTIFICATION</scope>
    <source>
        <tissue evidence="2">Gonads</tissue>
    </source>
</reference>
<dbReference type="KEGG" id="soy:115885916"/>
<dbReference type="RefSeq" id="XP_030760805.1">
    <property type="nucleotide sequence ID" value="XM_030904945.1"/>
</dbReference>
<protein>
    <submittedName>
        <fullName evidence="2">Uncharacterized protein LOC115885916</fullName>
    </submittedName>
</protein>
<accession>A0A6J2YD39</accession>
<name>A0A6J2YD39_SITOR</name>